<evidence type="ECO:0000313" key="2">
    <source>
        <dbReference type="EMBL" id="KLO19418.1"/>
    </source>
</evidence>
<dbReference type="AlphaFoldDB" id="A0A0H2SCH5"/>
<evidence type="ECO:0000256" key="1">
    <source>
        <dbReference type="SAM" id="MobiDB-lite"/>
    </source>
</evidence>
<dbReference type="PANTHER" id="PTHR38887">
    <property type="entry name" value="CHROMOSOME 21, WHOLE GENOME SHOTGUN SEQUENCE"/>
    <property type="match status" value="1"/>
</dbReference>
<dbReference type="InParanoid" id="A0A0H2SCH5"/>
<dbReference type="EMBL" id="KQ085886">
    <property type="protein sequence ID" value="KLO19418.1"/>
    <property type="molecule type" value="Genomic_DNA"/>
</dbReference>
<dbReference type="PANTHER" id="PTHR38887:SF1">
    <property type="entry name" value="RAS MODIFICATION PROTEIN ERF4"/>
    <property type="match status" value="1"/>
</dbReference>
<dbReference type="OrthoDB" id="3068835at2759"/>
<gene>
    <name evidence="2" type="ORF">SCHPADRAFT_935222</name>
</gene>
<sequence length="440" mass="48991">MTTKTERFDISFRRTRVDKGGEEEEGMCALGSPSFKSTMSTSIEDAGINPWFSQPPPSYYLSLPESTEAKLEEDDDNQLSHISTRQDGSGSFGYPLTLAVSRREKERIKRPVCLPQMERGFDMPFPRAYAPALADRGISQDVFLKFIDGLNAAMIASPPLQVVGLIGVVIGFVPVDVCAIASGVIQVSAQIAIHVVAKTLTDRHMRESNERIFAPAGLRARLCKTPAMRALARVPWVVAPGRPCFVKRMVGCKAKPPPMPALSRGGPLIRAKPPIVDSTVSGSLTRRMKPYEDYSLPITFDVPPPAPPKNIIVKMSDFAVNRRRNEITKKAENATVRRQLLAGIPVTRKPTRSDKRIMKKLANGKEEEVRKAVAKGDKRESKSNEKILWLVIINEEDDRIIQGSERVDDSKDEVVFTVEEIEKARKECEEDPTNMKYSEK</sequence>
<accession>A0A0H2SCH5</accession>
<feature type="region of interest" description="Disordered" evidence="1">
    <location>
        <begin position="15"/>
        <end position="36"/>
    </location>
</feature>
<organism evidence="2 3">
    <name type="scientific">Schizopora paradoxa</name>
    <dbReference type="NCBI Taxonomy" id="27342"/>
    <lineage>
        <taxon>Eukaryota</taxon>
        <taxon>Fungi</taxon>
        <taxon>Dikarya</taxon>
        <taxon>Basidiomycota</taxon>
        <taxon>Agaricomycotina</taxon>
        <taxon>Agaricomycetes</taxon>
        <taxon>Hymenochaetales</taxon>
        <taxon>Schizoporaceae</taxon>
        <taxon>Schizopora</taxon>
    </lineage>
</organism>
<evidence type="ECO:0000313" key="3">
    <source>
        <dbReference type="Proteomes" id="UP000053477"/>
    </source>
</evidence>
<name>A0A0H2SCH5_9AGAM</name>
<reference evidence="2 3" key="1">
    <citation type="submission" date="2015-04" db="EMBL/GenBank/DDBJ databases">
        <title>Complete genome sequence of Schizopora paradoxa KUC8140, a cosmopolitan wood degrader in East Asia.</title>
        <authorList>
            <consortium name="DOE Joint Genome Institute"/>
            <person name="Min B."/>
            <person name="Park H."/>
            <person name="Jang Y."/>
            <person name="Kim J.-J."/>
            <person name="Kim K.H."/>
            <person name="Pangilinan J."/>
            <person name="Lipzen A."/>
            <person name="Riley R."/>
            <person name="Grigoriev I.V."/>
            <person name="Spatafora J.W."/>
            <person name="Choi I.-G."/>
        </authorList>
    </citation>
    <scope>NUCLEOTIDE SEQUENCE [LARGE SCALE GENOMIC DNA]</scope>
    <source>
        <strain evidence="2 3">KUC8140</strain>
    </source>
</reference>
<proteinExistence type="predicted"/>
<dbReference type="InterPro" id="IPR053221">
    <property type="entry name" value="Burnettramic_acid_biosynth"/>
</dbReference>
<dbReference type="STRING" id="27342.A0A0H2SCH5"/>
<keyword evidence="3" id="KW-1185">Reference proteome</keyword>
<protein>
    <submittedName>
        <fullName evidence="2">Uncharacterized protein</fullName>
    </submittedName>
</protein>
<dbReference type="Proteomes" id="UP000053477">
    <property type="component" value="Unassembled WGS sequence"/>
</dbReference>